<evidence type="ECO:0008006" key="2">
    <source>
        <dbReference type="Google" id="ProtNLM"/>
    </source>
</evidence>
<accession>X0Z031</accession>
<comment type="caution">
    <text evidence="1">The sequence shown here is derived from an EMBL/GenBank/DDBJ whole genome shotgun (WGS) entry which is preliminary data.</text>
</comment>
<sequence length="79" mass="8491">SVMKPFIACALLSENIEGIDRGAETQIKCYGPVARRRIGGHHNVGWSSIRDVVVHSSNVGAANMGVILNRHNGGALKPW</sequence>
<reference evidence="1" key="1">
    <citation type="journal article" date="2014" name="Front. Microbiol.">
        <title>High frequency of phylogenetically diverse reductive dehalogenase-homologous genes in deep subseafloor sedimentary metagenomes.</title>
        <authorList>
            <person name="Kawai M."/>
            <person name="Futagami T."/>
            <person name="Toyoda A."/>
            <person name="Takaki Y."/>
            <person name="Nishi S."/>
            <person name="Hori S."/>
            <person name="Arai W."/>
            <person name="Tsubouchi T."/>
            <person name="Morono Y."/>
            <person name="Uchiyama I."/>
            <person name="Ito T."/>
            <person name="Fujiyama A."/>
            <person name="Inagaki F."/>
            <person name="Takami H."/>
        </authorList>
    </citation>
    <scope>NUCLEOTIDE SEQUENCE</scope>
    <source>
        <strain evidence="1">Expedition CK06-06</strain>
    </source>
</reference>
<feature type="non-terminal residue" evidence="1">
    <location>
        <position position="1"/>
    </location>
</feature>
<dbReference type="SUPFAM" id="SSF56601">
    <property type="entry name" value="beta-lactamase/transpeptidase-like"/>
    <property type="match status" value="1"/>
</dbReference>
<dbReference type="InterPro" id="IPR012338">
    <property type="entry name" value="Beta-lactam/transpept-like"/>
</dbReference>
<name>X0Z031_9ZZZZ</name>
<dbReference type="AlphaFoldDB" id="X0Z031"/>
<dbReference type="Gene3D" id="3.40.710.10">
    <property type="entry name" value="DD-peptidase/beta-lactamase superfamily"/>
    <property type="match status" value="1"/>
</dbReference>
<protein>
    <recommendedName>
        <fullName evidence="2">Penicillin-binding protein transpeptidase domain-containing protein</fullName>
    </recommendedName>
</protein>
<evidence type="ECO:0000313" key="1">
    <source>
        <dbReference type="EMBL" id="GAG42021.1"/>
    </source>
</evidence>
<proteinExistence type="predicted"/>
<gene>
    <name evidence="1" type="ORF">S01H1_85597</name>
</gene>
<dbReference type="EMBL" id="BARS01058854">
    <property type="protein sequence ID" value="GAG42021.1"/>
    <property type="molecule type" value="Genomic_DNA"/>
</dbReference>
<organism evidence="1">
    <name type="scientific">marine sediment metagenome</name>
    <dbReference type="NCBI Taxonomy" id="412755"/>
    <lineage>
        <taxon>unclassified sequences</taxon>
        <taxon>metagenomes</taxon>
        <taxon>ecological metagenomes</taxon>
    </lineage>
</organism>
<feature type="non-terminal residue" evidence="1">
    <location>
        <position position="79"/>
    </location>
</feature>